<keyword evidence="2" id="KW-0813">Transport</keyword>
<dbReference type="NCBIfam" id="NF037955">
    <property type="entry name" value="mfs"/>
    <property type="match status" value="1"/>
</dbReference>
<comment type="subcellular location">
    <subcellularLocation>
        <location evidence="1">Cell inner membrane</location>
        <topology evidence="1">Multi-pass membrane protein</topology>
    </subcellularLocation>
</comment>
<evidence type="ECO:0000313" key="11">
    <source>
        <dbReference type="Proteomes" id="UP000195667"/>
    </source>
</evidence>
<dbReference type="AlphaFoldDB" id="A0A1R4HDP5"/>
<feature type="transmembrane region" description="Helical" evidence="8">
    <location>
        <begin position="198"/>
        <end position="220"/>
    </location>
</feature>
<keyword evidence="4" id="KW-0997">Cell inner membrane</keyword>
<dbReference type="GO" id="GO:0030395">
    <property type="term" value="F:lactose binding"/>
    <property type="evidence" value="ECO:0007669"/>
    <property type="project" value="TreeGrafter"/>
</dbReference>
<evidence type="ECO:0000256" key="1">
    <source>
        <dbReference type="ARBA" id="ARBA00004429"/>
    </source>
</evidence>
<keyword evidence="5 8" id="KW-0812">Transmembrane</keyword>
<evidence type="ECO:0000256" key="8">
    <source>
        <dbReference type="SAM" id="Phobius"/>
    </source>
</evidence>
<dbReference type="OrthoDB" id="9150135at2"/>
<accession>A0A1R4HDP5</accession>
<evidence type="ECO:0000256" key="7">
    <source>
        <dbReference type="ARBA" id="ARBA00023136"/>
    </source>
</evidence>
<dbReference type="GO" id="GO:0015528">
    <property type="term" value="F:lactose:proton symporter activity"/>
    <property type="evidence" value="ECO:0007669"/>
    <property type="project" value="TreeGrafter"/>
</dbReference>
<evidence type="ECO:0000256" key="5">
    <source>
        <dbReference type="ARBA" id="ARBA00022692"/>
    </source>
</evidence>
<dbReference type="Pfam" id="PF12832">
    <property type="entry name" value="MFS_1_like"/>
    <property type="match status" value="1"/>
</dbReference>
<evidence type="ECO:0000256" key="6">
    <source>
        <dbReference type="ARBA" id="ARBA00022989"/>
    </source>
</evidence>
<keyword evidence="7 8" id="KW-0472">Membrane</keyword>
<feature type="transmembrane region" description="Helical" evidence="8">
    <location>
        <begin position="355"/>
        <end position="375"/>
    </location>
</feature>
<feature type="transmembrane region" description="Helical" evidence="8">
    <location>
        <begin position="264"/>
        <end position="284"/>
    </location>
</feature>
<feature type="domain" description="Major facilitator superfamily associated" evidence="9">
    <location>
        <begin position="7"/>
        <end position="357"/>
    </location>
</feature>
<feature type="transmembrane region" description="Helical" evidence="8">
    <location>
        <begin position="36"/>
        <end position="58"/>
    </location>
</feature>
<keyword evidence="11" id="KW-1185">Reference proteome</keyword>
<feature type="transmembrane region" description="Helical" evidence="8">
    <location>
        <begin position="70"/>
        <end position="88"/>
    </location>
</feature>
<name>A0A1R4HDP5_9GAMM</name>
<feature type="transmembrane region" description="Helical" evidence="8">
    <location>
        <begin position="290"/>
        <end position="313"/>
    </location>
</feature>
<feature type="transmembrane region" description="Helical" evidence="8">
    <location>
        <begin position="325"/>
        <end position="343"/>
    </location>
</feature>
<dbReference type="SUPFAM" id="SSF103473">
    <property type="entry name" value="MFS general substrate transporter"/>
    <property type="match status" value="1"/>
</dbReference>
<dbReference type="InterPro" id="IPR024989">
    <property type="entry name" value="MFS_assoc_dom"/>
</dbReference>
<evidence type="ECO:0000313" key="10">
    <source>
        <dbReference type="EMBL" id="SJM94368.1"/>
    </source>
</evidence>
<proteinExistence type="predicted"/>
<dbReference type="InterPro" id="IPR026032">
    <property type="entry name" value="HcaT-like"/>
</dbReference>
<feature type="transmembrane region" description="Helical" evidence="8">
    <location>
        <begin position="12"/>
        <end position="30"/>
    </location>
</feature>
<evidence type="ECO:0000256" key="2">
    <source>
        <dbReference type="ARBA" id="ARBA00022448"/>
    </source>
</evidence>
<dbReference type="PANTHER" id="PTHR23522">
    <property type="entry name" value="BLL5896 PROTEIN"/>
    <property type="match status" value="1"/>
</dbReference>
<dbReference type="EMBL" id="FUKI01000130">
    <property type="protein sequence ID" value="SJM94368.1"/>
    <property type="molecule type" value="Genomic_DNA"/>
</dbReference>
<keyword evidence="3" id="KW-1003">Cell membrane</keyword>
<dbReference type="RefSeq" id="WP_087144278.1">
    <property type="nucleotide sequence ID" value="NZ_FUKI01000130.1"/>
</dbReference>
<feature type="transmembrane region" description="Helical" evidence="8">
    <location>
        <begin position="156"/>
        <end position="177"/>
    </location>
</feature>
<dbReference type="Gene3D" id="1.20.1250.20">
    <property type="entry name" value="MFS general substrate transporter like domains"/>
    <property type="match status" value="2"/>
</dbReference>
<dbReference type="PIRSF" id="PIRSF004925">
    <property type="entry name" value="HcaT"/>
    <property type="match status" value="1"/>
</dbReference>
<dbReference type="Proteomes" id="UP000195667">
    <property type="component" value="Unassembled WGS sequence"/>
</dbReference>
<evidence type="ECO:0000256" key="4">
    <source>
        <dbReference type="ARBA" id="ARBA00022519"/>
    </source>
</evidence>
<sequence length="384" mass="43106">MSIPTARLSGYYFFYFATLGAFLPYWNLYLKHNGFSAVQIGEFSALIVATRIISPNLVGYIADHTGKNMPIIRITSLYTVLIFAYFLFPQDYMQLVLITTGFGLFWNASLPQFEAVTLYHLKNQTHRYSQIRLWGSVGFVIAVMGFGRFLDHYPITQLPMIIIVLLIGSWLTTLVTPEAKAIKHSDTNIGLRHILKQPAVLAFLAVNALLQISHGPYYVFYSIYLNDNHYSSTITGCLWALGVGAEIVLFMTMQRLLKHFSLRILLLMSLLLATLRWLIIAWCVNSLSALFMAQLLHAASFGSTHVIAISLVHKYFGQQHQGKGQALYSSVSFGVGGTVGSLYSGHYWNILGPQLIYTIAAVCCIIAFIVTYLWLERENNGTLS</sequence>
<evidence type="ECO:0000259" key="9">
    <source>
        <dbReference type="Pfam" id="PF12832"/>
    </source>
</evidence>
<feature type="transmembrane region" description="Helical" evidence="8">
    <location>
        <begin position="131"/>
        <end position="150"/>
    </location>
</feature>
<dbReference type="GO" id="GO:0005886">
    <property type="term" value="C:plasma membrane"/>
    <property type="evidence" value="ECO:0007669"/>
    <property type="project" value="UniProtKB-SubCell"/>
</dbReference>
<feature type="transmembrane region" description="Helical" evidence="8">
    <location>
        <begin position="94"/>
        <end position="110"/>
    </location>
</feature>
<evidence type="ECO:0000256" key="3">
    <source>
        <dbReference type="ARBA" id="ARBA00022475"/>
    </source>
</evidence>
<feature type="transmembrane region" description="Helical" evidence="8">
    <location>
        <begin position="232"/>
        <end position="252"/>
    </location>
</feature>
<gene>
    <name evidence="10" type="ORF">CRENPOLYSF1_530047</name>
</gene>
<keyword evidence="6 8" id="KW-1133">Transmembrane helix</keyword>
<protein>
    <submittedName>
        <fullName evidence="10">Major facilitator superfamily MFS_1</fullName>
    </submittedName>
</protein>
<dbReference type="InterPro" id="IPR036259">
    <property type="entry name" value="MFS_trans_sf"/>
</dbReference>
<reference evidence="11" key="1">
    <citation type="submission" date="2017-02" db="EMBL/GenBank/DDBJ databases">
        <authorList>
            <person name="Daims H."/>
        </authorList>
    </citation>
    <scope>NUCLEOTIDE SEQUENCE [LARGE SCALE GENOMIC DNA]</scope>
</reference>
<organism evidence="10 11">
    <name type="scientific">Crenothrix polyspora</name>
    <dbReference type="NCBI Taxonomy" id="360316"/>
    <lineage>
        <taxon>Bacteria</taxon>
        <taxon>Pseudomonadati</taxon>
        <taxon>Pseudomonadota</taxon>
        <taxon>Gammaproteobacteria</taxon>
        <taxon>Methylococcales</taxon>
        <taxon>Crenotrichaceae</taxon>
        <taxon>Crenothrix</taxon>
    </lineage>
</organism>
<dbReference type="PANTHER" id="PTHR23522:SF10">
    <property type="entry name" value="3-PHENYLPROPIONIC ACID TRANSPORTER-RELATED"/>
    <property type="match status" value="1"/>
</dbReference>